<accession>A0AAV3XM96</accession>
<organism evidence="1 2">
    <name type="scientific">Microseira wollei NIES-4236</name>
    <dbReference type="NCBI Taxonomy" id="2530354"/>
    <lineage>
        <taxon>Bacteria</taxon>
        <taxon>Bacillati</taxon>
        <taxon>Cyanobacteriota</taxon>
        <taxon>Cyanophyceae</taxon>
        <taxon>Oscillatoriophycideae</taxon>
        <taxon>Aerosakkonematales</taxon>
        <taxon>Aerosakkonemataceae</taxon>
        <taxon>Microseira</taxon>
    </lineage>
</organism>
<proteinExistence type="predicted"/>
<reference evidence="1" key="1">
    <citation type="submission" date="2019-10" db="EMBL/GenBank/DDBJ databases">
        <title>Draft genome sequece of Microseira wollei NIES-4236.</title>
        <authorList>
            <person name="Yamaguchi H."/>
            <person name="Suzuki S."/>
            <person name="Kawachi M."/>
        </authorList>
    </citation>
    <scope>NUCLEOTIDE SEQUENCE</scope>
    <source>
        <strain evidence="1">NIES-4236</strain>
    </source>
</reference>
<keyword evidence="2" id="KW-1185">Reference proteome</keyword>
<sequence>MFSQIYYVIRSRSDGSYLVARTESGSNPSAGGYLLMFREDFEALSYLNKWGADVANRFAVESLPGSQVKNLLKRWGFLGVGVVVDPLEPRIEFLTQE</sequence>
<dbReference type="RefSeq" id="WP_226592592.1">
    <property type="nucleotide sequence ID" value="NZ_BLAY01000236.1"/>
</dbReference>
<dbReference type="AlphaFoldDB" id="A0AAV3XM96"/>
<gene>
    <name evidence="1" type="ORF">MiSe_84340</name>
</gene>
<protein>
    <submittedName>
        <fullName evidence="1">Uncharacterized protein</fullName>
    </submittedName>
</protein>
<evidence type="ECO:0000313" key="2">
    <source>
        <dbReference type="Proteomes" id="UP001050975"/>
    </source>
</evidence>
<dbReference type="EMBL" id="BLAY01000236">
    <property type="protein sequence ID" value="GET43609.1"/>
    <property type="molecule type" value="Genomic_DNA"/>
</dbReference>
<name>A0AAV3XM96_9CYAN</name>
<dbReference type="Proteomes" id="UP001050975">
    <property type="component" value="Unassembled WGS sequence"/>
</dbReference>
<comment type="caution">
    <text evidence="1">The sequence shown here is derived from an EMBL/GenBank/DDBJ whole genome shotgun (WGS) entry which is preliminary data.</text>
</comment>
<evidence type="ECO:0000313" key="1">
    <source>
        <dbReference type="EMBL" id="GET43609.1"/>
    </source>
</evidence>